<evidence type="ECO:0000259" key="6">
    <source>
        <dbReference type="PROSITE" id="PS50111"/>
    </source>
</evidence>
<evidence type="ECO:0000256" key="4">
    <source>
        <dbReference type="PROSITE-ProRule" id="PRU00284"/>
    </source>
</evidence>
<dbReference type="InterPro" id="IPR003660">
    <property type="entry name" value="HAMP_dom"/>
</dbReference>
<dbReference type="CDD" id="cd11386">
    <property type="entry name" value="MCP_signal"/>
    <property type="match status" value="1"/>
</dbReference>
<evidence type="ECO:0000256" key="1">
    <source>
        <dbReference type="ARBA" id="ARBA00004370"/>
    </source>
</evidence>
<dbReference type="PANTHER" id="PTHR43531:SF14">
    <property type="entry name" value="METHYL-ACCEPTING CHEMOTAXIS PROTEIN I-RELATED"/>
    <property type="match status" value="1"/>
</dbReference>
<dbReference type="RefSeq" id="WP_018438861.1">
    <property type="nucleotide sequence ID" value="NZ_KB890164.1"/>
</dbReference>
<keyword evidence="5" id="KW-1133">Transmembrane helix</keyword>
<keyword evidence="5" id="KW-0472">Membrane</keyword>
<name>A0A2N7X8P0_9BURK</name>
<sequence length="383" mass="39961">MIKLSNFRLTTRISAGFAIMTLLVLCASAMAIWAVKGLAAAAAAADGARMADALVPVVGIGSTIAVALGALLGWSIRRSIKVPVENVVATVGRIANGDLATKIESSGRDEIAWLNYELNQMRKKLQTTIADVRQSAETVAQASNEIAAGNNDLSSRTEQQALSLQRTAHSVASLTDAVKHNADHAKQANELVALASQVATDGGRTMTEVVTTMSEINSSATKIGDIIGVIDSIAFQTNILALNAAVEAARAGEQGRGFAVVATEVRALAQRSATAAKEINELISKSVERIEAGVRLVDVAGKTMEQIVTSVKEAAQIMGEISAASAAQRSGIEQIHVEIAQIDNVTQQNAALVEQASAAAGSLQEQSRTLADAVRIFQVKQAG</sequence>
<reference evidence="8 9" key="1">
    <citation type="submission" date="2018-01" db="EMBL/GenBank/DDBJ databases">
        <title>Whole genome analyses suggest that Burkholderia sensu lato contains two further novel genera in the rhizoxinica-symbiotica group Mycetohabitans gen. nov., and Trinickia gen. nov.: implications for the evolution of diazotrophy and nodulation in the Burkholderiaceae.</title>
        <authorList>
            <person name="Estrada-de los Santos P."/>
            <person name="Palmer M."/>
            <person name="Chavez-Ramirez B."/>
            <person name="Beukes C."/>
            <person name="Steenkamp E.T."/>
            <person name="Hirsch A.M."/>
            <person name="Manyaka P."/>
            <person name="Maluk M."/>
            <person name="Lafos M."/>
            <person name="Crook M."/>
            <person name="Gross E."/>
            <person name="Simon M.F."/>
            <person name="Bueno dos Reis Junior F."/>
            <person name="Poole P.S."/>
            <person name="Venter S.N."/>
            <person name="James E.K."/>
        </authorList>
    </citation>
    <scope>NUCLEOTIDE SEQUENCE [LARGE SCALE GENOMIC DNA]</scope>
    <source>
        <strain evidence="8 9">JPY 581</strain>
    </source>
</reference>
<dbReference type="InterPro" id="IPR051310">
    <property type="entry name" value="MCP_chemotaxis"/>
</dbReference>
<dbReference type="CDD" id="cd06225">
    <property type="entry name" value="HAMP"/>
    <property type="match status" value="1"/>
</dbReference>
<dbReference type="GO" id="GO:0007165">
    <property type="term" value="P:signal transduction"/>
    <property type="evidence" value="ECO:0007669"/>
    <property type="project" value="UniProtKB-KW"/>
</dbReference>
<dbReference type="SMART" id="SM00304">
    <property type="entry name" value="HAMP"/>
    <property type="match status" value="1"/>
</dbReference>
<dbReference type="InterPro" id="IPR004089">
    <property type="entry name" value="MCPsignal_dom"/>
</dbReference>
<gene>
    <name evidence="8" type="ORF">C0Z20_03915</name>
</gene>
<evidence type="ECO:0000256" key="3">
    <source>
        <dbReference type="ARBA" id="ARBA00029447"/>
    </source>
</evidence>
<comment type="subcellular location">
    <subcellularLocation>
        <location evidence="1">Membrane</location>
    </subcellularLocation>
</comment>
<dbReference type="Pfam" id="PF00015">
    <property type="entry name" value="MCPsignal"/>
    <property type="match status" value="1"/>
</dbReference>
<dbReference type="EMBL" id="PNYC01000002">
    <property type="protein sequence ID" value="PMS37970.1"/>
    <property type="molecule type" value="Genomic_DNA"/>
</dbReference>
<organism evidence="8 9">
    <name type="scientific">Trinickia symbiotica</name>
    <dbReference type="NCBI Taxonomy" id="863227"/>
    <lineage>
        <taxon>Bacteria</taxon>
        <taxon>Pseudomonadati</taxon>
        <taxon>Pseudomonadota</taxon>
        <taxon>Betaproteobacteria</taxon>
        <taxon>Burkholderiales</taxon>
        <taxon>Burkholderiaceae</taxon>
        <taxon>Trinickia</taxon>
    </lineage>
</organism>
<dbReference type="PROSITE" id="PS50885">
    <property type="entry name" value="HAMP"/>
    <property type="match status" value="1"/>
</dbReference>
<feature type="domain" description="Methyl-accepting transducer" evidence="6">
    <location>
        <begin position="135"/>
        <end position="364"/>
    </location>
</feature>
<dbReference type="Pfam" id="PF00672">
    <property type="entry name" value="HAMP"/>
    <property type="match status" value="1"/>
</dbReference>
<evidence type="ECO:0000256" key="5">
    <source>
        <dbReference type="SAM" id="Phobius"/>
    </source>
</evidence>
<evidence type="ECO:0000259" key="7">
    <source>
        <dbReference type="PROSITE" id="PS50885"/>
    </source>
</evidence>
<keyword evidence="4" id="KW-0807">Transducer</keyword>
<keyword evidence="2" id="KW-0488">Methylation</keyword>
<feature type="domain" description="HAMP" evidence="7">
    <location>
        <begin position="78"/>
        <end position="130"/>
    </location>
</feature>
<keyword evidence="5" id="KW-0812">Transmembrane</keyword>
<dbReference type="GO" id="GO:0004888">
    <property type="term" value="F:transmembrane signaling receptor activity"/>
    <property type="evidence" value="ECO:0007669"/>
    <property type="project" value="TreeGrafter"/>
</dbReference>
<dbReference type="PROSITE" id="PS50111">
    <property type="entry name" value="CHEMOTAXIS_TRANSDUC_2"/>
    <property type="match status" value="1"/>
</dbReference>
<comment type="caution">
    <text evidence="8">The sequence shown here is derived from an EMBL/GenBank/DDBJ whole genome shotgun (WGS) entry which is preliminary data.</text>
</comment>
<evidence type="ECO:0000256" key="2">
    <source>
        <dbReference type="ARBA" id="ARBA00022481"/>
    </source>
</evidence>
<accession>A0A2N7X8P0</accession>
<dbReference type="STRING" id="863227.GCA_000373005_00354"/>
<dbReference type="SUPFAM" id="SSF58104">
    <property type="entry name" value="Methyl-accepting chemotaxis protein (MCP) signaling domain"/>
    <property type="match status" value="1"/>
</dbReference>
<dbReference type="GO" id="GO:0006935">
    <property type="term" value="P:chemotaxis"/>
    <property type="evidence" value="ECO:0007669"/>
    <property type="project" value="TreeGrafter"/>
</dbReference>
<proteinExistence type="inferred from homology"/>
<evidence type="ECO:0000313" key="8">
    <source>
        <dbReference type="EMBL" id="PMS37970.1"/>
    </source>
</evidence>
<dbReference type="SMART" id="SM00283">
    <property type="entry name" value="MA"/>
    <property type="match status" value="1"/>
</dbReference>
<dbReference type="GO" id="GO:0005886">
    <property type="term" value="C:plasma membrane"/>
    <property type="evidence" value="ECO:0007669"/>
    <property type="project" value="TreeGrafter"/>
</dbReference>
<dbReference type="OrthoDB" id="1884279at2"/>
<comment type="similarity">
    <text evidence="3">Belongs to the methyl-accepting chemotaxis (MCP) protein family.</text>
</comment>
<dbReference type="Proteomes" id="UP000235777">
    <property type="component" value="Unassembled WGS sequence"/>
</dbReference>
<dbReference type="PANTHER" id="PTHR43531">
    <property type="entry name" value="PROTEIN ICFG"/>
    <property type="match status" value="1"/>
</dbReference>
<keyword evidence="9" id="KW-1185">Reference proteome</keyword>
<dbReference type="FunFam" id="1.10.287.950:FF:000001">
    <property type="entry name" value="Methyl-accepting chemotaxis sensory transducer"/>
    <property type="match status" value="1"/>
</dbReference>
<dbReference type="Gene3D" id="1.10.287.950">
    <property type="entry name" value="Methyl-accepting chemotaxis protein"/>
    <property type="match status" value="1"/>
</dbReference>
<protein>
    <submittedName>
        <fullName evidence="8">Methyl-accepting chemotaxis protein</fullName>
    </submittedName>
</protein>
<feature type="transmembrane region" description="Helical" evidence="5">
    <location>
        <begin position="54"/>
        <end position="74"/>
    </location>
</feature>
<dbReference type="AlphaFoldDB" id="A0A2N7X8P0"/>
<evidence type="ECO:0000313" key="9">
    <source>
        <dbReference type="Proteomes" id="UP000235777"/>
    </source>
</evidence>